<dbReference type="SUPFAM" id="SSF53098">
    <property type="entry name" value="Ribonuclease H-like"/>
    <property type="match status" value="1"/>
</dbReference>
<dbReference type="Proteomes" id="UP000266841">
    <property type="component" value="Unassembled WGS sequence"/>
</dbReference>
<proteinExistence type="predicted"/>
<comment type="caution">
    <text evidence="1">The sequence shown here is derived from an EMBL/GenBank/DDBJ whole genome shotgun (WGS) entry which is preliminary data.</text>
</comment>
<dbReference type="Gene3D" id="3.30.420.10">
    <property type="entry name" value="Ribonuclease H-like superfamily/Ribonuclease H"/>
    <property type="match status" value="1"/>
</dbReference>
<feature type="non-terminal residue" evidence="1">
    <location>
        <position position="1"/>
    </location>
</feature>
<dbReference type="InterPro" id="IPR036397">
    <property type="entry name" value="RNaseH_sf"/>
</dbReference>
<dbReference type="GO" id="GO:0003676">
    <property type="term" value="F:nucleic acid binding"/>
    <property type="evidence" value="ECO:0007669"/>
    <property type="project" value="InterPro"/>
</dbReference>
<evidence type="ECO:0000313" key="2">
    <source>
        <dbReference type="Proteomes" id="UP000266841"/>
    </source>
</evidence>
<dbReference type="EMBL" id="AGNL01046078">
    <property type="protein sequence ID" value="EJK48253.1"/>
    <property type="molecule type" value="Genomic_DNA"/>
</dbReference>
<organism evidence="1 2">
    <name type="scientific">Thalassiosira oceanica</name>
    <name type="common">Marine diatom</name>
    <dbReference type="NCBI Taxonomy" id="159749"/>
    <lineage>
        <taxon>Eukaryota</taxon>
        <taxon>Sar</taxon>
        <taxon>Stramenopiles</taxon>
        <taxon>Ochrophyta</taxon>
        <taxon>Bacillariophyta</taxon>
        <taxon>Coscinodiscophyceae</taxon>
        <taxon>Thalassiosirophycidae</taxon>
        <taxon>Thalassiosirales</taxon>
        <taxon>Thalassiosiraceae</taxon>
        <taxon>Thalassiosira</taxon>
    </lineage>
</organism>
<dbReference type="InterPro" id="IPR012337">
    <property type="entry name" value="RNaseH-like_sf"/>
</dbReference>
<protein>
    <submittedName>
        <fullName evidence="1">Uncharacterized protein</fullName>
    </submittedName>
</protein>
<dbReference type="AlphaFoldDB" id="K0R4Y2"/>
<name>K0R4Y2_THAOC</name>
<keyword evidence="2" id="KW-1185">Reference proteome</keyword>
<accession>K0R4Y2</accession>
<reference evidence="1 2" key="1">
    <citation type="journal article" date="2012" name="Genome Biol.">
        <title>Genome and low-iron response of an oceanic diatom adapted to chronic iron limitation.</title>
        <authorList>
            <person name="Lommer M."/>
            <person name="Specht M."/>
            <person name="Roy A.S."/>
            <person name="Kraemer L."/>
            <person name="Andreson R."/>
            <person name="Gutowska M.A."/>
            <person name="Wolf J."/>
            <person name="Bergner S.V."/>
            <person name="Schilhabel M.B."/>
            <person name="Klostermeier U.C."/>
            <person name="Beiko R.G."/>
            <person name="Rosenstiel P."/>
            <person name="Hippler M."/>
            <person name="Laroche J."/>
        </authorList>
    </citation>
    <scope>NUCLEOTIDE SEQUENCE [LARGE SCALE GENOMIC DNA]</scope>
    <source>
        <strain evidence="1 2">CCMP1005</strain>
    </source>
</reference>
<evidence type="ECO:0000313" key="1">
    <source>
        <dbReference type="EMBL" id="EJK48253.1"/>
    </source>
</evidence>
<gene>
    <name evidence="1" type="ORF">THAOC_32967</name>
</gene>
<sequence length="402" mass="44848">PSPDGRGFIVVDDNLQSERHAFDLMRRREEQRFTALGVEEIVREAREYQSVAGRRTSVGIGNAGFGNGGGESADSAIFVLFDSEYDGDGNLLQMAALEYPNEGSSVLSWKIQQEADYVLEDFHVNIRLSEHDTPLEQALSGIVGYLAALIDDGRNSVILVCHTADINVLVDSLEHIPNVELPSGVKFADLEMIFRDRESWSDSPHSQPTTNIQGGVGFSVASVCNELGIPIDKKRVHTADYDAMLEATVLSELMREGTRFSDSALRIAMLRQTREISDRFISFPGVCPKTPLKLTDCGLLQLAGQQYVEEYEMMRPELLINKINAMIEKERHHFTNQDPFEESVLDSGINQHIPDLEKLELASEIESLKKALSGVSADLAYKSRQLMIYKTKETTRLQRLPG</sequence>